<evidence type="ECO:0000256" key="1">
    <source>
        <dbReference type="SAM" id="Phobius"/>
    </source>
</evidence>
<feature type="non-terminal residue" evidence="2">
    <location>
        <position position="158"/>
    </location>
</feature>
<proteinExistence type="predicted"/>
<organism evidence="2 3">
    <name type="scientific">Populus deltoides</name>
    <name type="common">Eastern poplar</name>
    <name type="synonym">Eastern cottonwood</name>
    <dbReference type="NCBI Taxonomy" id="3696"/>
    <lineage>
        <taxon>Eukaryota</taxon>
        <taxon>Viridiplantae</taxon>
        <taxon>Streptophyta</taxon>
        <taxon>Embryophyta</taxon>
        <taxon>Tracheophyta</taxon>
        <taxon>Spermatophyta</taxon>
        <taxon>Magnoliopsida</taxon>
        <taxon>eudicotyledons</taxon>
        <taxon>Gunneridae</taxon>
        <taxon>Pentapetalae</taxon>
        <taxon>rosids</taxon>
        <taxon>fabids</taxon>
        <taxon>Malpighiales</taxon>
        <taxon>Salicaceae</taxon>
        <taxon>Saliceae</taxon>
        <taxon>Populus</taxon>
    </lineage>
</organism>
<evidence type="ECO:0000313" key="3">
    <source>
        <dbReference type="Proteomes" id="UP000807159"/>
    </source>
</evidence>
<evidence type="ECO:0000313" key="2">
    <source>
        <dbReference type="EMBL" id="KAH8508614.1"/>
    </source>
</evidence>
<dbReference type="Proteomes" id="UP000807159">
    <property type="component" value="Chromosome 5"/>
</dbReference>
<reference evidence="2" key="1">
    <citation type="journal article" date="2021" name="J. Hered.">
        <title>Genome Assembly of Salicaceae Populus deltoides (Eastern Cottonwood) I-69 Based on Nanopore Sequencing and Hi-C Technologies.</title>
        <authorList>
            <person name="Bai S."/>
            <person name="Wu H."/>
            <person name="Zhang J."/>
            <person name="Pan Z."/>
            <person name="Zhao W."/>
            <person name="Li Z."/>
            <person name="Tong C."/>
        </authorList>
    </citation>
    <scope>NUCLEOTIDE SEQUENCE</scope>
    <source>
        <tissue evidence="2">Leaf</tissue>
    </source>
</reference>
<keyword evidence="1" id="KW-0472">Membrane</keyword>
<keyword evidence="1" id="KW-0812">Transmembrane</keyword>
<protein>
    <submittedName>
        <fullName evidence="2">Uncharacterized protein</fullName>
    </submittedName>
</protein>
<keyword evidence="1" id="KW-1133">Transmembrane helix</keyword>
<dbReference type="EMBL" id="JACEGQ020000005">
    <property type="protein sequence ID" value="KAH8508614.1"/>
    <property type="molecule type" value="Genomic_DNA"/>
</dbReference>
<gene>
    <name evidence="2" type="ORF">H0E87_010672</name>
</gene>
<comment type="caution">
    <text evidence="2">The sequence shown here is derived from an EMBL/GenBank/DDBJ whole genome shotgun (WGS) entry which is preliminary data.</text>
</comment>
<name>A0A8T2YTP9_POPDE</name>
<sequence length="158" mass="16948">LSVVDVVLSDYIDGWKMLGCYYMQLGYPKTSEADCSLNSGLPLSGCLMHCWYAGVDEIPSFIAASLSYCKSVVGYLVAGESSPRITLGCVGRMFAEVGCCSLLKLASLFGLCVAIVCMLDVFWHLGAVFVSPLRLLGLKKLTTICGSPIAMYIVVGCF</sequence>
<feature type="transmembrane region" description="Helical" evidence="1">
    <location>
        <begin position="108"/>
        <end position="130"/>
    </location>
</feature>
<keyword evidence="3" id="KW-1185">Reference proteome</keyword>
<dbReference type="AlphaFoldDB" id="A0A8T2YTP9"/>
<accession>A0A8T2YTP9</accession>